<evidence type="ECO:0000256" key="9">
    <source>
        <dbReference type="SAM" id="MobiDB-lite"/>
    </source>
</evidence>
<evidence type="ECO:0000256" key="3">
    <source>
        <dbReference type="ARBA" id="ARBA00022692"/>
    </source>
</evidence>
<protein>
    <recommendedName>
        <fullName evidence="13">Glycoprotein endo-alpha-1,2-mannosidase</fullName>
    </recommendedName>
</protein>
<keyword evidence="6 10" id="KW-1133">Transmembrane helix</keyword>
<evidence type="ECO:0000256" key="6">
    <source>
        <dbReference type="ARBA" id="ARBA00022989"/>
    </source>
</evidence>
<dbReference type="InterPro" id="IPR026071">
    <property type="entry name" value="Glyco_Hydrolase_99"/>
</dbReference>
<comment type="subcellular location">
    <subcellularLocation>
        <location evidence="1">Golgi apparatus membrane</location>
        <topology evidence="1">Single-pass type II membrane protein</topology>
    </subcellularLocation>
</comment>
<accession>A0A1B0FGW8</accession>
<feature type="transmembrane region" description="Helical" evidence="10">
    <location>
        <begin position="12"/>
        <end position="32"/>
    </location>
</feature>
<dbReference type="STRING" id="37546.A0A1B0FGW8"/>
<dbReference type="GO" id="GO:0004559">
    <property type="term" value="F:alpha-mannosidase activity"/>
    <property type="evidence" value="ECO:0007669"/>
    <property type="project" value="TreeGrafter"/>
</dbReference>
<keyword evidence="5" id="KW-0735">Signal-anchor</keyword>
<evidence type="ECO:0000256" key="10">
    <source>
        <dbReference type="SAM" id="Phobius"/>
    </source>
</evidence>
<dbReference type="PANTHER" id="PTHR13572:SF4">
    <property type="entry name" value="RE57134P"/>
    <property type="match status" value="1"/>
</dbReference>
<comment type="similarity">
    <text evidence="2">Belongs to the glycosyl hydrolase 99 family.</text>
</comment>
<dbReference type="Proteomes" id="UP000092444">
    <property type="component" value="Unassembled WGS sequence"/>
</dbReference>
<sequence length="500" mass="56793">MLFTKYIKNPRKLRILLLLMIITLIILTLLLLNNGLQHTNHEHLIDENFIARVYNGDDNNSKTRNSNNVNKVEQSPEILRSPRENGIIQPEKYDEHKLKSRLIKEKIQSLKEFNKKNAVNPEEEHTILEAITTAIHIFYTAPVQWYKSKKSNAPKETFKAVAANATIGGTAVAVKSASVPKVLNSAFYPALGLYKPTTGLLQQHLENIRNCGIGVLILSYNGKASEQELYKTIIELAPQYNLSVTFELSLAGNQSQGYLEKQFQDLQTFLMLRGFYKVFTLSKKRKLPLIYISNAYKLIDSSAARAFCKNKSDNANSIRQRMDGIFIGHIRLKNHAESMRRLCFDGFYSKLPSNGATFASTWKNWSYLKSFAMTYKMLFVPTVGPGFAERNKFPRHGDIQRHRSNGRYYGVAWRTAILNHVGFINIASYNNWPDGSQIEEVIPKAGFLDYNPGAKTKYLDLTAHWVGNFIKNRNEAAAAATDNHPNTPLSCYELLNNTIC</sequence>
<dbReference type="EMBL" id="CCAG010013615">
    <property type="status" value="NOT_ANNOTATED_CDS"/>
    <property type="molecule type" value="Genomic_DNA"/>
</dbReference>
<evidence type="ECO:0000256" key="5">
    <source>
        <dbReference type="ARBA" id="ARBA00022968"/>
    </source>
</evidence>
<dbReference type="GO" id="GO:0000139">
    <property type="term" value="C:Golgi membrane"/>
    <property type="evidence" value="ECO:0007669"/>
    <property type="project" value="UniProtKB-SubCell"/>
</dbReference>
<evidence type="ECO:0000313" key="12">
    <source>
        <dbReference type="Proteomes" id="UP000092444"/>
    </source>
</evidence>
<dbReference type="VEuPathDB" id="VectorBase:GMOY003035"/>
<dbReference type="Gene3D" id="3.20.20.80">
    <property type="entry name" value="Glycosidases"/>
    <property type="match status" value="1"/>
</dbReference>
<keyword evidence="4" id="KW-0378">Hydrolase</keyword>
<evidence type="ECO:0008006" key="13">
    <source>
        <dbReference type="Google" id="ProtNLM"/>
    </source>
</evidence>
<dbReference type="Pfam" id="PF16317">
    <property type="entry name" value="Glyco_hydro_99"/>
    <property type="match status" value="1"/>
</dbReference>
<organism evidence="11 12">
    <name type="scientific">Glossina morsitans morsitans</name>
    <name type="common">Savannah tsetse fly</name>
    <dbReference type="NCBI Taxonomy" id="37546"/>
    <lineage>
        <taxon>Eukaryota</taxon>
        <taxon>Metazoa</taxon>
        <taxon>Ecdysozoa</taxon>
        <taxon>Arthropoda</taxon>
        <taxon>Hexapoda</taxon>
        <taxon>Insecta</taxon>
        <taxon>Pterygota</taxon>
        <taxon>Neoptera</taxon>
        <taxon>Endopterygota</taxon>
        <taxon>Diptera</taxon>
        <taxon>Brachycera</taxon>
        <taxon>Muscomorpha</taxon>
        <taxon>Hippoboscoidea</taxon>
        <taxon>Glossinidae</taxon>
        <taxon>Glossina</taxon>
    </lineage>
</organism>
<feature type="region of interest" description="Disordered" evidence="9">
    <location>
        <begin position="60"/>
        <end position="83"/>
    </location>
</feature>
<dbReference type="AlphaFoldDB" id="A0A1B0FGW8"/>
<evidence type="ECO:0000256" key="2">
    <source>
        <dbReference type="ARBA" id="ARBA00009559"/>
    </source>
</evidence>
<evidence type="ECO:0000256" key="8">
    <source>
        <dbReference type="ARBA" id="ARBA00023136"/>
    </source>
</evidence>
<keyword evidence="7" id="KW-0333">Golgi apparatus</keyword>
<evidence type="ECO:0000256" key="7">
    <source>
        <dbReference type="ARBA" id="ARBA00023034"/>
    </source>
</evidence>
<feature type="compositionally biased region" description="Low complexity" evidence="9">
    <location>
        <begin position="62"/>
        <end position="72"/>
    </location>
</feature>
<dbReference type="PhylomeDB" id="A0A1B0FGW8"/>
<name>A0A1B0FGW8_GLOMM</name>
<reference evidence="11" key="1">
    <citation type="submission" date="2020-05" db="UniProtKB">
        <authorList>
            <consortium name="EnsemblMetazoa"/>
        </authorList>
    </citation>
    <scope>IDENTIFICATION</scope>
    <source>
        <strain evidence="11">Yale</strain>
    </source>
</reference>
<evidence type="ECO:0000256" key="1">
    <source>
        <dbReference type="ARBA" id="ARBA00004323"/>
    </source>
</evidence>
<evidence type="ECO:0000313" key="11">
    <source>
        <dbReference type="EnsemblMetazoa" id="GMOY003035-PA"/>
    </source>
</evidence>
<keyword evidence="8 10" id="KW-0472">Membrane</keyword>
<proteinExistence type="inferred from homology"/>
<evidence type="ECO:0000256" key="4">
    <source>
        <dbReference type="ARBA" id="ARBA00022801"/>
    </source>
</evidence>
<dbReference type="EnsemblMetazoa" id="GMOY003035-RA">
    <property type="protein sequence ID" value="GMOY003035-PA"/>
    <property type="gene ID" value="GMOY003035"/>
</dbReference>
<keyword evidence="12" id="KW-1185">Reference proteome</keyword>
<keyword evidence="3 10" id="KW-0812">Transmembrane</keyword>
<dbReference type="PANTHER" id="PTHR13572">
    <property type="entry name" value="ENDO-ALPHA-1,2-MANNOSIDASE"/>
    <property type="match status" value="1"/>
</dbReference>